<dbReference type="Proteomes" id="UP001604277">
    <property type="component" value="Unassembled WGS sequence"/>
</dbReference>
<dbReference type="EMBL" id="JBFOLJ010000009">
    <property type="protein sequence ID" value="KAL2508747.1"/>
    <property type="molecule type" value="Genomic_DNA"/>
</dbReference>
<dbReference type="AlphaFoldDB" id="A0ABD1T7Q2"/>
<dbReference type="InterPro" id="IPR058594">
    <property type="entry name" value="PB1-like_dom_pln"/>
</dbReference>
<reference evidence="3" key="1">
    <citation type="submission" date="2024-07" db="EMBL/GenBank/DDBJ databases">
        <title>Two chromosome-level genome assemblies of Korean endemic species Abeliophyllum distichum and Forsythia ovata (Oleaceae).</title>
        <authorList>
            <person name="Jang H."/>
        </authorList>
    </citation>
    <scope>NUCLEOTIDE SEQUENCE [LARGE SCALE GENOMIC DNA]</scope>
</reference>
<feature type="domain" description="PB1-like" evidence="1">
    <location>
        <begin position="132"/>
        <end position="205"/>
    </location>
</feature>
<comment type="caution">
    <text evidence="2">The sequence shown here is derived from an EMBL/GenBank/DDBJ whole genome shotgun (WGS) entry which is preliminary data.</text>
</comment>
<name>A0ABD1T7Q2_9LAMI</name>
<proteinExistence type="predicted"/>
<organism evidence="2 3">
    <name type="scientific">Forsythia ovata</name>
    <dbReference type="NCBI Taxonomy" id="205694"/>
    <lineage>
        <taxon>Eukaryota</taxon>
        <taxon>Viridiplantae</taxon>
        <taxon>Streptophyta</taxon>
        <taxon>Embryophyta</taxon>
        <taxon>Tracheophyta</taxon>
        <taxon>Spermatophyta</taxon>
        <taxon>Magnoliopsida</taxon>
        <taxon>eudicotyledons</taxon>
        <taxon>Gunneridae</taxon>
        <taxon>Pentapetalae</taxon>
        <taxon>asterids</taxon>
        <taxon>lamiids</taxon>
        <taxon>Lamiales</taxon>
        <taxon>Oleaceae</taxon>
        <taxon>Forsythieae</taxon>
        <taxon>Forsythia</taxon>
    </lineage>
</organism>
<sequence length="206" mass="23333">MRTIEVIVDAVSYPLMPLQRTLFVTANGAVILDDALSGSKGQEAEGNIAILTKNVDDALNAQEFTSSVLERANEDNKLLREDASSSQSESLFFIGTTLALTEIVWNLNNTDKNSPFKNVDLEKTQACRENTNQFTIAWHYGGRFFVKPNNLKYEHGQVEYMDFVEVDDFKKLTVDRVARFMIYLGYKLLVGVLYMRERMSLLNGLV</sequence>
<dbReference type="Pfam" id="PF26130">
    <property type="entry name" value="PB1-like"/>
    <property type="match status" value="1"/>
</dbReference>
<evidence type="ECO:0000313" key="2">
    <source>
        <dbReference type="EMBL" id="KAL2508747.1"/>
    </source>
</evidence>
<protein>
    <recommendedName>
        <fullName evidence="1">PB1-like domain-containing protein</fullName>
    </recommendedName>
</protein>
<accession>A0ABD1T7Q2</accession>
<evidence type="ECO:0000313" key="3">
    <source>
        <dbReference type="Proteomes" id="UP001604277"/>
    </source>
</evidence>
<gene>
    <name evidence="2" type="ORF">Fot_32394</name>
</gene>
<evidence type="ECO:0000259" key="1">
    <source>
        <dbReference type="Pfam" id="PF26130"/>
    </source>
</evidence>
<keyword evidence="3" id="KW-1185">Reference proteome</keyword>